<dbReference type="InterPro" id="IPR036388">
    <property type="entry name" value="WH-like_DNA-bd_sf"/>
</dbReference>
<reference evidence="6 7" key="1">
    <citation type="submission" date="2019-10" db="EMBL/GenBank/DDBJ databases">
        <authorList>
            <person name="Blom J."/>
        </authorList>
    </citation>
    <scope>NUCLEOTIDE SEQUENCE [LARGE SCALE GENOMIC DNA]</scope>
    <source>
        <strain evidence="6 7">ES3154-GLU</strain>
    </source>
</reference>
<dbReference type="SUPFAM" id="SSF46785">
    <property type="entry name" value="Winged helix' DNA-binding domain"/>
    <property type="match status" value="1"/>
</dbReference>
<evidence type="ECO:0000256" key="3">
    <source>
        <dbReference type="ARBA" id="ARBA00023163"/>
    </source>
</evidence>
<name>A0A6I8MBT6_9FUSO</name>
<dbReference type="InterPro" id="IPR050707">
    <property type="entry name" value="HTH_MetabolicPath_Reg"/>
</dbReference>
<evidence type="ECO:0000313" key="7">
    <source>
        <dbReference type="Proteomes" id="UP000419017"/>
    </source>
</evidence>
<dbReference type="PROSITE" id="PS51078">
    <property type="entry name" value="ICLR_ED"/>
    <property type="match status" value="1"/>
</dbReference>
<dbReference type="InterPro" id="IPR029016">
    <property type="entry name" value="GAF-like_dom_sf"/>
</dbReference>
<organism evidence="6 7">
    <name type="scientific">Oceanivirga miroungae</name>
    <dbReference type="NCBI Taxonomy" id="1130046"/>
    <lineage>
        <taxon>Bacteria</taxon>
        <taxon>Fusobacteriati</taxon>
        <taxon>Fusobacteriota</taxon>
        <taxon>Fusobacteriia</taxon>
        <taxon>Fusobacteriales</taxon>
        <taxon>Leptotrichiaceae</taxon>
        <taxon>Oceanivirga</taxon>
    </lineage>
</organism>
<dbReference type="Pfam" id="PF09339">
    <property type="entry name" value="HTH_IclR"/>
    <property type="match status" value="1"/>
</dbReference>
<dbReference type="InterPro" id="IPR005471">
    <property type="entry name" value="Tscrpt_reg_IclR_N"/>
</dbReference>
<dbReference type="SUPFAM" id="SSF55781">
    <property type="entry name" value="GAF domain-like"/>
    <property type="match status" value="1"/>
</dbReference>
<feature type="domain" description="HTH iclR-type" evidence="4">
    <location>
        <begin position="4"/>
        <end position="64"/>
    </location>
</feature>
<evidence type="ECO:0000259" key="4">
    <source>
        <dbReference type="PROSITE" id="PS51077"/>
    </source>
</evidence>
<dbReference type="InterPro" id="IPR014757">
    <property type="entry name" value="Tscrpt_reg_IclR_C"/>
</dbReference>
<evidence type="ECO:0000313" key="6">
    <source>
        <dbReference type="EMBL" id="VWL85698.1"/>
    </source>
</evidence>
<keyword evidence="2 6" id="KW-0238">DNA-binding</keyword>
<keyword evidence="3" id="KW-0804">Transcription</keyword>
<dbReference type="Pfam" id="PF01614">
    <property type="entry name" value="IclR_C"/>
    <property type="match status" value="1"/>
</dbReference>
<dbReference type="GO" id="GO:0045892">
    <property type="term" value="P:negative regulation of DNA-templated transcription"/>
    <property type="evidence" value="ECO:0007669"/>
    <property type="project" value="TreeGrafter"/>
</dbReference>
<keyword evidence="7" id="KW-1185">Reference proteome</keyword>
<protein>
    <submittedName>
        <fullName evidence="6">DNA-binding transcriptional repressor AllR</fullName>
    </submittedName>
</protein>
<dbReference type="PROSITE" id="PS51077">
    <property type="entry name" value="HTH_ICLR"/>
    <property type="match status" value="1"/>
</dbReference>
<dbReference type="PANTHER" id="PTHR30136">
    <property type="entry name" value="HELIX-TURN-HELIX TRANSCRIPTIONAL REGULATOR, ICLR FAMILY"/>
    <property type="match status" value="1"/>
</dbReference>
<evidence type="ECO:0000259" key="5">
    <source>
        <dbReference type="PROSITE" id="PS51078"/>
    </source>
</evidence>
<dbReference type="Gene3D" id="1.10.10.10">
    <property type="entry name" value="Winged helix-like DNA-binding domain superfamily/Winged helix DNA-binding domain"/>
    <property type="match status" value="1"/>
</dbReference>
<dbReference type="AlphaFoldDB" id="A0A6I8MBT6"/>
<dbReference type="Proteomes" id="UP000419017">
    <property type="component" value="Unassembled WGS sequence"/>
</dbReference>
<keyword evidence="1" id="KW-0805">Transcription regulation</keyword>
<dbReference type="PANTHER" id="PTHR30136:SF35">
    <property type="entry name" value="HTH-TYPE TRANSCRIPTIONAL REGULATOR RV1719"/>
    <property type="match status" value="1"/>
</dbReference>
<accession>A0A6I8MBT6</accession>
<dbReference type="RefSeq" id="WP_156683673.1">
    <property type="nucleotide sequence ID" value="NZ_CABWIB010000001.1"/>
</dbReference>
<dbReference type="SMART" id="SM00346">
    <property type="entry name" value="HTH_ICLR"/>
    <property type="match status" value="1"/>
</dbReference>
<proteinExistence type="predicted"/>
<dbReference type="Gene3D" id="3.30.450.40">
    <property type="match status" value="1"/>
</dbReference>
<feature type="domain" description="IclR-ED" evidence="5">
    <location>
        <begin position="65"/>
        <end position="248"/>
    </location>
</feature>
<dbReference type="GO" id="GO:0003677">
    <property type="term" value="F:DNA binding"/>
    <property type="evidence" value="ECO:0007669"/>
    <property type="project" value="UniProtKB-KW"/>
</dbReference>
<gene>
    <name evidence="6" type="ORF">OMES3154_00984</name>
</gene>
<evidence type="ECO:0000256" key="1">
    <source>
        <dbReference type="ARBA" id="ARBA00023015"/>
    </source>
</evidence>
<dbReference type="EMBL" id="CABWIB010000001">
    <property type="protein sequence ID" value="VWL85698.1"/>
    <property type="molecule type" value="Genomic_DNA"/>
</dbReference>
<evidence type="ECO:0000256" key="2">
    <source>
        <dbReference type="ARBA" id="ARBA00023125"/>
    </source>
</evidence>
<dbReference type="InterPro" id="IPR036390">
    <property type="entry name" value="WH_DNA-bd_sf"/>
</dbReference>
<dbReference type="GO" id="GO:0003700">
    <property type="term" value="F:DNA-binding transcription factor activity"/>
    <property type="evidence" value="ECO:0007669"/>
    <property type="project" value="TreeGrafter"/>
</dbReference>
<sequence>MPTLQSLDRALKVLEIISEEGEAGLTSISKKVGLNKTTTYRILVSLKDNMYIRQLKNKKYALTFKMFRLGNRAVQNFDYVAVSKRIITKLANEVEQEINFVIQDGNEIIYIDKYVPKKDKNIIKQGKIGKKAPMYCTSSGKAILAYKDQEEVKKIWDSSEIIKYTSRTITSFDTLLQDLKRIRKNGYSTEYEEYQLGVYCIGAPIKNIKGEIVGAISISIPLDDTRGKMFYVDKLKESIDKMSNIIEG</sequence>